<dbReference type="AlphaFoldDB" id="A0A434AGY9"/>
<proteinExistence type="predicted"/>
<accession>A0A434AGY9</accession>
<organism evidence="2 3">
    <name type="scientific">Ancylomarina longa</name>
    <dbReference type="NCBI Taxonomy" id="2487017"/>
    <lineage>
        <taxon>Bacteria</taxon>
        <taxon>Pseudomonadati</taxon>
        <taxon>Bacteroidota</taxon>
        <taxon>Bacteroidia</taxon>
        <taxon>Marinilabiliales</taxon>
        <taxon>Marinifilaceae</taxon>
        <taxon>Ancylomarina</taxon>
    </lineage>
</organism>
<comment type="caution">
    <text evidence="2">The sequence shown here is derived from an EMBL/GenBank/DDBJ whole genome shotgun (WGS) entry which is preliminary data.</text>
</comment>
<name>A0A434AGY9_9BACT</name>
<reference evidence="2 3" key="1">
    <citation type="submission" date="2018-11" db="EMBL/GenBank/DDBJ databases">
        <title>Parancylomarina longa gen. nov., sp. nov., isolated from sediments of southern Okinawa.</title>
        <authorList>
            <person name="Fu T."/>
        </authorList>
    </citation>
    <scope>NUCLEOTIDE SEQUENCE [LARGE SCALE GENOMIC DNA]</scope>
    <source>
        <strain evidence="2 3">T3-2 S1-C</strain>
    </source>
</reference>
<feature type="chain" id="PRO_5019023009" description="WxL domain-containing protein" evidence="1">
    <location>
        <begin position="24"/>
        <end position="167"/>
    </location>
</feature>
<keyword evidence="3" id="KW-1185">Reference proteome</keyword>
<evidence type="ECO:0008006" key="4">
    <source>
        <dbReference type="Google" id="ProtNLM"/>
    </source>
</evidence>
<keyword evidence="1" id="KW-0732">Signal</keyword>
<dbReference type="RefSeq" id="WP_127344316.1">
    <property type="nucleotide sequence ID" value="NZ_RJJX01000018.1"/>
</dbReference>
<dbReference type="Proteomes" id="UP000282985">
    <property type="component" value="Unassembled WGS sequence"/>
</dbReference>
<evidence type="ECO:0000256" key="1">
    <source>
        <dbReference type="SAM" id="SignalP"/>
    </source>
</evidence>
<sequence length="167" mass="17562">MKNLLKITMSLAMVLLISSSLFAQQSTNPATVPGTATVVVNPYLSFTVADASPNFTFDAGTPGNIVPTDQSTVDINSNVDWTFEVSTTASNLISTSNVLDVLPIGSISANINSTSAIALGNANTYINSNSITAMPIDWAMDYSAYGNPAYGTYTAPITYSLTRDGGW</sequence>
<evidence type="ECO:0000313" key="3">
    <source>
        <dbReference type="Proteomes" id="UP000282985"/>
    </source>
</evidence>
<gene>
    <name evidence="2" type="ORF">DLK05_12575</name>
</gene>
<feature type="signal peptide" evidence="1">
    <location>
        <begin position="1"/>
        <end position="23"/>
    </location>
</feature>
<evidence type="ECO:0000313" key="2">
    <source>
        <dbReference type="EMBL" id="RUT73654.1"/>
    </source>
</evidence>
<protein>
    <recommendedName>
        <fullName evidence="4">WxL domain-containing protein</fullName>
    </recommendedName>
</protein>
<dbReference type="EMBL" id="RJJX01000018">
    <property type="protein sequence ID" value="RUT73654.1"/>
    <property type="molecule type" value="Genomic_DNA"/>
</dbReference>